<dbReference type="InterPro" id="IPR002142">
    <property type="entry name" value="Peptidase_S49"/>
</dbReference>
<dbReference type="PANTHER" id="PTHR42987:SF7">
    <property type="entry name" value="SIGNAL PEPTIDE PEPTIDASE SPPA-RELATED"/>
    <property type="match status" value="1"/>
</dbReference>
<keyword evidence="2" id="KW-0645">Protease</keyword>
<sequence length="332" mass="35983">MSRKRWLALIAALMLVVAAVGVNVATSQAGSDFEQMFGASEHGWAERVIEQGEDAGGSIVVLELNGVIQDTGDAVSIFDAQGYRHKAFLSQIEHAAKDSSVEGIIIRVNTPGGGVVESAEIHEKILEAKEEYNTPIYISMGSMAASGGYYIAAPADKIVASPQTITGSLGVIMESINIAELAENYGITFNTIKSGEYKDIMSATREMTDGDREILQSLIDESYDEFVRIISEGRDMSESEVRELADGRIYSGTQALELDLVDELGSLDDTVSLMKADLGADYSVIKYEADTGLFNLFSMSVSQLLSSNNELAGLEQLLTERRAPTLKYLYTE</sequence>
<evidence type="ECO:0000259" key="6">
    <source>
        <dbReference type="Pfam" id="PF01343"/>
    </source>
</evidence>
<feature type="signal peptide" evidence="5">
    <location>
        <begin position="1"/>
        <end position="29"/>
    </location>
</feature>
<evidence type="ECO:0000256" key="5">
    <source>
        <dbReference type="SAM" id="SignalP"/>
    </source>
</evidence>
<dbReference type="Gene3D" id="3.90.226.10">
    <property type="entry name" value="2-enoyl-CoA Hydratase, Chain A, domain 1"/>
    <property type="match status" value="2"/>
</dbReference>
<dbReference type="GO" id="GO:0006508">
    <property type="term" value="P:proteolysis"/>
    <property type="evidence" value="ECO:0007669"/>
    <property type="project" value="UniProtKB-KW"/>
</dbReference>
<dbReference type="SUPFAM" id="SSF52096">
    <property type="entry name" value="ClpP/crotonase"/>
    <property type="match status" value="1"/>
</dbReference>
<dbReference type="AlphaFoldDB" id="A0AB39BRN5"/>
<evidence type="ECO:0000313" key="7">
    <source>
        <dbReference type="EMBL" id="XDI36046.1"/>
    </source>
</evidence>
<organism evidence="7">
    <name type="scientific">Alkalihalophilus sp. As8PL</name>
    <dbReference type="NCBI Taxonomy" id="3237103"/>
    <lineage>
        <taxon>Bacteria</taxon>
        <taxon>Bacillati</taxon>
        <taxon>Bacillota</taxon>
        <taxon>Bacilli</taxon>
        <taxon>Bacillales</taxon>
        <taxon>Bacillaceae</taxon>
        <taxon>Alkalihalophilus</taxon>
    </lineage>
</organism>
<dbReference type="CDD" id="cd07023">
    <property type="entry name" value="S49_Sppa_N_C"/>
    <property type="match status" value="1"/>
</dbReference>
<dbReference type="PANTHER" id="PTHR42987">
    <property type="entry name" value="PEPTIDASE S49"/>
    <property type="match status" value="1"/>
</dbReference>
<gene>
    <name evidence="7" type="primary">sppA</name>
    <name evidence="7" type="ORF">AB3N04_15235</name>
</gene>
<name>A0AB39BRN5_9BACI</name>
<dbReference type="EMBL" id="CP162551">
    <property type="protein sequence ID" value="XDI36046.1"/>
    <property type="molecule type" value="Genomic_DNA"/>
</dbReference>
<evidence type="ECO:0000256" key="1">
    <source>
        <dbReference type="ARBA" id="ARBA00008683"/>
    </source>
</evidence>
<evidence type="ECO:0000256" key="2">
    <source>
        <dbReference type="ARBA" id="ARBA00022670"/>
    </source>
</evidence>
<evidence type="ECO:0000256" key="3">
    <source>
        <dbReference type="ARBA" id="ARBA00022801"/>
    </source>
</evidence>
<proteinExistence type="inferred from homology"/>
<keyword evidence="4" id="KW-0720">Serine protease</keyword>
<evidence type="ECO:0000256" key="4">
    <source>
        <dbReference type="ARBA" id="ARBA00022825"/>
    </source>
</evidence>
<dbReference type="GO" id="GO:0008236">
    <property type="term" value="F:serine-type peptidase activity"/>
    <property type="evidence" value="ECO:0007669"/>
    <property type="project" value="UniProtKB-KW"/>
</dbReference>
<dbReference type="Pfam" id="PF01343">
    <property type="entry name" value="Peptidase_S49"/>
    <property type="match status" value="1"/>
</dbReference>
<keyword evidence="3" id="KW-0378">Hydrolase</keyword>
<protein>
    <submittedName>
        <fullName evidence="7">Signal peptide peptidase SppA</fullName>
    </submittedName>
</protein>
<feature type="chain" id="PRO_5044294650" evidence="5">
    <location>
        <begin position="30"/>
        <end position="332"/>
    </location>
</feature>
<feature type="domain" description="Peptidase S49" evidence="6">
    <location>
        <begin position="131"/>
        <end position="278"/>
    </location>
</feature>
<dbReference type="RefSeq" id="WP_368503549.1">
    <property type="nucleotide sequence ID" value="NZ_CP162551.1"/>
</dbReference>
<reference evidence="7" key="1">
    <citation type="submission" date="2024-07" db="EMBL/GenBank/DDBJ databases">
        <title>Identification and characteristics of an arsenic-resistant bacterial isolate, which belongs to a novel species.</title>
        <authorList>
            <person name="Juszczyk A."/>
            <person name="Kowalczyk A."/>
            <person name="Was K."/>
            <person name="Kosowicz W."/>
            <person name="Budzyn A."/>
            <person name="Latowski D."/>
        </authorList>
    </citation>
    <scope>NUCLEOTIDE SEQUENCE</scope>
    <source>
        <strain evidence="7">As8PL</strain>
    </source>
</reference>
<dbReference type="NCBIfam" id="TIGR00706">
    <property type="entry name" value="SppA_dom"/>
    <property type="match status" value="1"/>
</dbReference>
<dbReference type="InterPro" id="IPR004635">
    <property type="entry name" value="Pept_S49_SppA"/>
</dbReference>
<keyword evidence="5" id="KW-0732">Signal</keyword>
<dbReference type="InterPro" id="IPR047272">
    <property type="entry name" value="S49_SppA_C"/>
</dbReference>
<accession>A0AB39BRN5</accession>
<comment type="similarity">
    <text evidence="1">Belongs to the peptidase S49 family.</text>
</comment>
<dbReference type="InterPro" id="IPR029045">
    <property type="entry name" value="ClpP/crotonase-like_dom_sf"/>
</dbReference>